<dbReference type="EMBL" id="CM000132">
    <property type="protein sequence ID" value="EEC81396.1"/>
    <property type="molecule type" value="Genomic_DNA"/>
</dbReference>
<proteinExistence type="predicted"/>
<organism evidence="1 2">
    <name type="scientific">Oryza sativa subsp. indica</name>
    <name type="common">Rice</name>
    <dbReference type="NCBI Taxonomy" id="39946"/>
    <lineage>
        <taxon>Eukaryota</taxon>
        <taxon>Viridiplantae</taxon>
        <taxon>Streptophyta</taxon>
        <taxon>Embryophyta</taxon>
        <taxon>Tracheophyta</taxon>
        <taxon>Spermatophyta</taxon>
        <taxon>Magnoliopsida</taxon>
        <taxon>Liliopsida</taxon>
        <taxon>Poales</taxon>
        <taxon>Poaceae</taxon>
        <taxon>BOP clade</taxon>
        <taxon>Oryzoideae</taxon>
        <taxon>Oryzeae</taxon>
        <taxon>Oryzinae</taxon>
        <taxon>Oryza</taxon>
        <taxon>Oryza sativa</taxon>
    </lineage>
</organism>
<reference evidence="1 2" key="1">
    <citation type="journal article" date="2005" name="PLoS Biol.">
        <title>The genomes of Oryza sativa: a history of duplications.</title>
        <authorList>
            <person name="Yu J."/>
            <person name="Wang J."/>
            <person name="Lin W."/>
            <person name="Li S."/>
            <person name="Li H."/>
            <person name="Zhou J."/>
            <person name="Ni P."/>
            <person name="Dong W."/>
            <person name="Hu S."/>
            <person name="Zeng C."/>
            <person name="Zhang J."/>
            <person name="Zhang Y."/>
            <person name="Li R."/>
            <person name="Xu Z."/>
            <person name="Li S."/>
            <person name="Li X."/>
            <person name="Zheng H."/>
            <person name="Cong L."/>
            <person name="Lin L."/>
            <person name="Yin J."/>
            <person name="Geng J."/>
            <person name="Li G."/>
            <person name="Shi J."/>
            <person name="Liu J."/>
            <person name="Lv H."/>
            <person name="Li J."/>
            <person name="Wang J."/>
            <person name="Deng Y."/>
            <person name="Ran L."/>
            <person name="Shi X."/>
            <person name="Wang X."/>
            <person name="Wu Q."/>
            <person name="Li C."/>
            <person name="Ren X."/>
            <person name="Wang J."/>
            <person name="Wang X."/>
            <person name="Li D."/>
            <person name="Liu D."/>
            <person name="Zhang X."/>
            <person name="Ji Z."/>
            <person name="Zhao W."/>
            <person name="Sun Y."/>
            <person name="Zhang Z."/>
            <person name="Bao J."/>
            <person name="Han Y."/>
            <person name="Dong L."/>
            <person name="Ji J."/>
            <person name="Chen P."/>
            <person name="Wu S."/>
            <person name="Liu J."/>
            <person name="Xiao Y."/>
            <person name="Bu D."/>
            <person name="Tan J."/>
            <person name="Yang L."/>
            <person name="Ye C."/>
            <person name="Zhang J."/>
            <person name="Xu J."/>
            <person name="Zhou Y."/>
            <person name="Yu Y."/>
            <person name="Zhang B."/>
            <person name="Zhuang S."/>
            <person name="Wei H."/>
            <person name="Liu B."/>
            <person name="Lei M."/>
            <person name="Yu H."/>
            <person name="Li Y."/>
            <person name="Xu H."/>
            <person name="Wei S."/>
            <person name="He X."/>
            <person name="Fang L."/>
            <person name="Zhang Z."/>
            <person name="Zhang Y."/>
            <person name="Huang X."/>
            <person name="Su Z."/>
            <person name="Tong W."/>
            <person name="Li J."/>
            <person name="Tong Z."/>
            <person name="Li S."/>
            <person name="Ye J."/>
            <person name="Wang L."/>
            <person name="Fang L."/>
            <person name="Lei T."/>
            <person name="Chen C."/>
            <person name="Chen H."/>
            <person name="Xu Z."/>
            <person name="Li H."/>
            <person name="Huang H."/>
            <person name="Zhang F."/>
            <person name="Xu H."/>
            <person name="Li N."/>
            <person name="Zhao C."/>
            <person name="Li S."/>
            <person name="Dong L."/>
            <person name="Huang Y."/>
            <person name="Li L."/>
            <person name="Xi Y."/>
            <person name="Qi Q."/>
            <person name="Li W."/>
            <person name="Zhang B."/>
            <person name="Hu W."/>
            <person name="Zhang Y."/>
            <person name="Tian X."/>
            <person name="Jiao Y."/>
            <person name="Liang X."/>
            <person name="Jin J."/>
            <person name="Gao L."/>
            <person name="Zheng W."/>
            <person name="Hao B."/>
            <person name="Liu S."/>
            <person name="Wang W."/>
            <person name="Yuan L."/>
            <person name="Cao M."/>
            <person name="McDermott J."/>
            <person name="Samudrala R."/>
            <person name="Wang J."/>
            <person name="Wong G.K."/>
            <person name="Yang H."/>
        </authorList>
    </citation>
    <scope>NUCLEOTIDE SEQUENCE [LARGE SCALE GENOMIC DNA]</scope>
    <source>
        <strain evidence="2">cv. 93-11</strain>
    </source>
</reference>
<name>B8B6L0_ORYSI</name>
<evidence type="ECO:0000313" key="1">
    <source>
        <dbReference type="EMBL" id="EEC81396.1"/>
    </source>
</evidence>
<dbReference type="Proteomes" id="UP000007015">
    <property type="component" value="Chromosome 7"/>
</dbReference>
<sequence length="142" mass="15568">MTYSPDPAVGGGFLLLLDARRRRLVTVIVRRALVLGREQRRREDEDDGVPPAAARTFGINMDQGRHFKLGRQQWEGMLTGMKICLGCLAAELDTTHIYKGSSVAHASVDPTKSLHGSNISAPTVLQFGKTGKLSVERADPRK</sequence>
<gene>
    <name evidence="1" type="ORF">OsI_24618</name>
</gene>
<dbReference type="STRING" id="39946.B8B6L0"/>
<protein>
    <submittedName>
        <fullName evidence="1">Uncharacterized protein</fullName>
    </submittedName>
</protein>
<dbReference type="Gramene" id="BGIOSGA024959-TA">
    <property type="protein sequence ID" value="BGIOSGA024959-PA"/>
    <property type="gene ID" value="BGIOSGA024959"/>
</dbReference>
<evidence type="ECO:0000313" key="2">
    <source>
        <dbReference type="Proteomes" id="UP000007015"/>
    </source>
</evidence>
<dbReference type="HOGENOM" id="CLU_1819054_0_0_1"/>
<keyword evidence="2" id="KW-1185">Reference proteome</keyword>
<accession>B8B6L0</accession>
<dbReference type="AlphaFoldDB" id="B8B6L0"/>